<protein>
    <submittedName>
        <fullName evidence="1">Uncharacterized protein</fullName>
    </submittedName>
</protein>
<comment type="caution">
    <text evidence="1">The sequence shown here is derived from an EMBL/GenBank/DDBJ whole genome shotgun (WGS) entry which is preliminary data.</text>
</comment>
<dbReference type="Proteomes" id="UP000546464">
    <property type="component" value="Unassembled WGS sequence"/>
</dbReference>
<reference evidence="1 2" key="1">
    <citation type="submission" date="2020-07" db="EMBL/GenBank/DDBJ databases">
        <authorList>
            <person name="Feng X."/>
        </authorList>
    </citation>
    <scope>NUCLEOTIDE SEQUENCE [LARGE SCALE GENOMIC DNA]</scope>
    <source>
        <strain evidence="1 2">JCM31066</strain>
    </source>
</reference>
<name>A0A842HBJ8_9BACT</name>
<evidence type="ECO:0000313" key="1">
    <source>
        <dbReference type="EMBL" id="MBC2593792.1"/>
    </source>
</evidence>
<keyword evidence="2" id="KW-1185">Reference proteome</keyword>
<accession>A0A842HBJ8</accession>
<proteinExistence type="predicted"/>
<dbReference type="AlphaFoldDB" id="A0A842HBJ8"/>
<sequence length="65" mass="7055">MESLHWHTQSRALAASAIWSKPAAQALGRFERSLRIDTATTETKPADLHRLYGGAGVPVQPLADT</sequence>
<organism evidence="1 2">
    <name type="scientific">Ruficoccus amylovorans</name>
    <dbReference type="NCBI Taxonomy" id="1804625"/>
    <lineage>
        <taxon>Bacteria</taxon>
        <taxon>Pseudomonadati</taxon>
        <taxon>Verrucomicrobiota</taxon>
        <taxon>Opitutia</taxon>
        <taxon>Puniceicoccales</taxon>
        <taxon>Cerasicoccaceae</taxon>
        <taxon>Ruficoccus</taxon>
    </lineage>
</organism>
<gene>
    <name evidence="1" type="ORF">H5P28_05910</name>
</gene>
<dbReference type="EMBL" id="JACHVB010000014">
    <property type="protein sequence ID" value="MBC2593792.1"/>
    <property type="molecule type" value="Genomic_DNA"/>
</dbReference>
<evidence type="ECO:0000313" key="2">
    <source>
        <dbReference type="Proteomes" id="UP000546464"/>
    </source>
</evidence>
<dbReference type="RefSeq" id="WP_185674791.1">
    <property type="nucleotide sequence ID" value="NZ_JACHVB010000014.1"/>
</dbReference>